<keyword evidence="5" id="KW-1185">Reference proteome</keyword>
<feature type="transmembrane region" description="Helical" evidence="3">
    <location>
        <begin position="310"/>
        <end position="327"/>
    </location>
</feature>
<reference evidence="4 5" key="1">
    <citation type="submission" date="2012-04" db="EMBL/GenBank/DDBJ databases">
        <title>The Genome Sequence of Saprolegnia declina VS20.</title>
        <authorList>
            <consortium name="The Broad Institute Genome Sequencing Platform"/>
            <person name="Russ C."/>
            <person name="Nusbaum C."/>
            <person name="Tyler B."/>
            <person name="van West P."/>
            <person name="Dieguez-Uribeondo J."/>
            <person name="de Bruijn I."/>
            <person name="Tripathy S."/>
            <person name="Jiang R."/>
            <person name="Young S.K."/>
            <person name="Zeng Q."/>
            <person name="Gargeya S."/>
            <person name="Fitzgerald M."/>
            <person name="Haas B."/>
            <person name="Abouelleil A."/>
            <person name="Alvarado L."/>
            <person name="Arachchi H.M."/>
            <person name="Berlin A."/>
            <person name="Chapman S.B."/>
            <person name="Goldberg J."/>
            <person name="Griggs A."/>
            <person name="Gujja S."/>
            <person name="Hansen M."/>
            <person name="Howarth C."/>
            <person name="Imamovic A."/>
            <person name="Larimer J."/>
            <person name="McCowen C."/>
            <person name="Montmayeur A."/>
            <person name="Murphy C."/>
            <person name="Neiman D."/>
            <person name="Pearson M."/>
            <person name="Priest M."/>
            <person name="Roberts A."/>
            <person name="Saif S."/>
            <person name="Shea T."/>
            <person name="Sisk P."/>
            <person name="Sykes S."/>
            <person name="Wortman J."/>
            <person name="Nusbaum C."/>
            <person name="Birren B."/>
        </authorList>
    </citation>
    <scope>NUCLEOTIDE SEQUENCE [LARGE SCALE GENOMIC DNA]</scope>
    <source>
        <strain evidence="4 5">VS20</strain>
    </source>
</reference>
<feature type="non-terminal residue" evidence="4">
    <location>
        <position position="359"/>
    </location>
</feature>
<evidence type="ECO:0000256" key="2">
    <source>
        <dbReference type="ARBA" id="ARBA00022737"/>
    </source>
</evidence>
<evidence type="ECO:0000313" key="4">
    <source>
        <dbReference type="EMBL" id="EQC27400.1"/>
    </source>
</evidence>
<keyword evidence="3" id="KW-0472">Membrane</keyword>
<dbReference type="RefSeq" id="XP_008619100.1">
    <property type="nucleotide sequence ID" value="XM_008620878.1"/>
</dbReference>
<proteinExistence type="predicted"/>
<dbReference type="InParanoid" id="T0Q1Z6"/>
<dbReference type="STRING" id="1156394.T0Q1Z6"/>
<evidence type="ECO:0000256" key="3">
    <source>
        <dbReference type="SAM" id="Phobius"/>
    </source>
</evidence>
<dbReference type="PANTHER" id="PTHR45617">
    <property type="entry name" value="LEUCINE RICH REPEAT FAMILY PROTEIN"/>
    <property type="match status" value="1"/>
</dbReference>
<protein>
    <recommendedName>
        <fullName evidence="6">L domain-like protein</fullName>
    </recommendedName>
</protein>
<evidence type="ECO:0000256" key="1">
    <source>
        <dbReference type="ARBA" id="ARBA00022614"/>
    </source>
</evidence>
<keyword evidence="1" id="KW-0433">Leucine-rich repeat</keyword>
<name>T0Q1Z6_SAPDV</name>
<dbReference type="OrthoDB" id="7451790at2759"/>
<keyword evidence="2" id="KW-0677">Repeat</keyword>
<dbReference type="SUPFAM" id="SSF52058">
    <property type="entry name" value="L domain-like"/>
    <property type="match status" value="1"/>
</dbReference>
<gene>
    <name evidence="4" type="ORF">SDRG_14726</name>
</gene>
<dbReference type="EMBL" id="JH767208">
    <property type="protein sequence ID" value="EQC27400.1"/>
    <property type="molecule type" value="Genomic_DNA"/>
</dbReference>
<keyword evidence="3" id="KW-1133">Transmembrane helix</keyword>
<evidence type="ECO:0008006" key="6">
    <source>
        <dbReference type="Google" id="ProtNLM"/>
    </source>
</evidence>
<dbReference type="PROSITE" id="PS51450">
    <property type="entry name" value="LRR"/>
    <property type="match status" value="1"/>
</dbReference>
<dbReference type="Proteomes" id="UP000030762">
    <property type="component" value="Unassembled WGS sequence"/>
</dbReference>
<dbReference type="InterPro" id="IPR001611">
    <property type="entry name" value="Leu-rich_rpt"/>
</dbReference>
<keyword evidence="3" id="KW-0812">Transmembrane</keyword>
<sequence>MTGCPYNALAIADDAAILAADDNCPPKSPVCLLNKKCVLLNADCKTLLSTLTKDLTGMTLPLVSFYPFAAVGNLANYPNATLGVDCAGGYLDLSTLLFPAKFTTTRLNRPTIALHRCKLRSLSAEIKWPTNLETLSLIDNQLSALPPNLPQGLRTLRLSSNHIQDISKLRTVPLTYLDLRANALTSIQDMTWPALNYLELGGNSALQTIKHVQLTNAIEYVGATATALTDWIMDETTYLALRRLTPTASNTSTLDTASISGVVRSSTFCDAIENAALKPLWSVDASSTWKVCVMGSPNGKAPPTTNNTTWVITAAVIALIALLGVLYKRWRRRAWTEPSDGLATELDAFEPIRIPSRDL</sequence>
<organism evidence="4 5">
    <name type="scientific">Saprolegnia diclina (strain VS20)</name>
    <dbReference type="NCBI Taxonomy" id="1156394"/>
    <lineage>
        <taxon>Eukaryota</taxon>
        <taxon>Sar</taxon>
        <taxon>Stramenopiles</taxon>
        <taxon>Oomycota</taxon>
        <taxon>Saprolegniomycetes</taxon>
        <taxon>Saprolegniales</taxon>
        <taxon>Saprolegniaceae</taxon>
        <taxon>Saprolegnia</taxon>
    </lineage>
</organism>
<dbReference type="Gene3D" id="3.80.10.10">
    <property type="entry name" value="Ribonuclease Inhibitor"/>
    <property type="match status" value="1"/>
</dbReference>
<accession>T0Q1Z6</accession>
<dbReference type="InterPro" id="IPR032675">
    <property type="entry name" value="LRR_dom_sf"/>
</dbReference>
<dbReference type="VEuPathDB" id="FungiDB:SDRG_14726"/>
<dbReference type="AlphaFoldDB" id="T0Q1Z6"/>
<evidence type="ECO:0000313" key="5">
    <source>
        <dbReference type="Proteomes" id="UP000030762"/>
    </source>
</evidence>
<dbReference type="GeneID" id="19955453"/>